<gene>
    <name evidence="2" type="ORF">A2937_02575</name>
</gene>
<dbReference type="SMART" id="SM00267">
    <property type="entry name" value="GGDEF"/>
    <property type="match status" value="1"/>
</dbReference>
<dbReference type="InterPro" id="IPR043128">
    <property type="entry name" value="Rev_trsase/Diguanyl_cyclase"/>
</dbReference>
<comment type="caution">
    <text evidence="2">The sequence shown here is derived from an EMBL/GenBank/DDBJ whole genome shotgun (WGS) entry which is preliminary data.</text>
</comment>
<accession>A0A1G2SGD4</accession>
<dbReference type="AlphaFoldDB" id="A0A1G2SGD4"/>
<dbReference type="Pfam" id="PF00990">
    <property type="entry name" value="GGDEF"/>
    <property type="match status" value="1"/>
</dbReference>
<dbReference type="Proteomes" id="UP000177987">
    <property type="component" value="Unassembled WGS sequence"/>
</dbReference>
<dbReference type="InterPro" id="IPR029787">
    <property type="entry name" value="Nucleotide_cyclase"/>
</dbReference>
<dbReference type="Gene3D" id="3.30.70.270">
    <property type="match status" value="1"/>
</dbReference>
<protein>
    <recommendedName>
        <fullName evidence="1">GGDEF domain-containing protein</fullName>
    </recommendedName>
</protein>
<dbReference type="InterPro" id="IPR052163">
    <property type="entry name" value="DGC-Regulatory_Protein"/>
</dbReference>
<dbReference type="PROSITE" id="PS50887">
    <property type="entry name" value="GGDEF"/>
    <property type="match status" value="1"/>
</dbReference>
<reference evidence="2 3" key="1">
    <citation type="journal article" date="2016" name="Nat. Commun.">
        <title>Thousands of microbial genomes shed light on interconnected biogeochemical processes in an aquifer system.</title>
        <authorList>
            <person name="Anantharaman K."/>
            <person name="Brown C.T."/>
            <person name="Hug L.A."/>
            <person name="Sharon I."/>
            <person name="Castelle C.J."/>
            <person name="Probst A.J."/>
            <person name="Thomas B.C."/>
            <person name="Singh A."/>
            <person name="Wilkins M.J."/>
            <person name="Karaoz U."/>
            <person name="Brodie E.L."/>
            <person name="Williams K.H."/>
            <person name="Hubbard S.S."/>
            <person name="Banfield J.F."/>
        </authorList>
    </citation>
    <scope>NUCLEOTIDE SEQUENCE [LARGE SCALE GENOMIC DNA]</scope>
</reference>
<dbReference type="NCBIfam" id="TIGR00254">
    <property type="entry name" value="GGDEF"/>
    <property type="match status" value="1"/>
</dbReference>
<evidence type="ECO:0000313" key="2">
    <source>
        <dbReference type="EMBL" id="OHA84055.1"/>
    </source>
</evidence>
<dbReference type="STRING" id="1802727.A2937_02575"/>
<dbReference type="CDD" id="cd01949">
    <property type="entry name" value="GGDEF"/>
    <property type="match status" value="1"/>
</dbReference>
<name>A0A1G2SGD4_9BACT</name>
<proteinExistence type="predicted"/>
<dbReference type="PANTHER" id="PTHR46663:SF2">
    <property type="entry name" value="GGDEF DOMAIN-CONTAINING PROTEIN"/>
    <property type="match status" value="1"/>
</dbReference>
<evidence type="ECO:0000259" key="1">
    <source>
        <dbReference type="PROSITE" id="PS50887"/>
    </source>
</evidence>
<dbReference type="PANTHER" id="PTHR46663">
    <property type="entry name" value="DIGUANYLATE CYCLASE DGCT-RELATED"/>
    <property type="match status" value="1"/>
</dbReference>
<dbReference type="InterPro" id="IPR000160">
    <property type="entry name" value="GGDEF_dom"/>
</dbReference>
<sequence>MPLTLKKARTKIKAQEKRIKELELLVTHDHLTGLLNRRGMEEALAHHFSILSRDTCQKNNFAVLNLDLDRFKDINDTYGHHIGDEVIKYFAVTLKDLLREDYDVISRPSGDEFIVILPESNLEQAECVKRKIKDTLAANPFNADGITLSLRTSVGVATALTPDDYEIRPFKKILSLADKAMYEDKEKGRTSRG</sequence>
<organism evidence="2 3">
    <name type="scientific">Candidatus Yonathbacteria bacterium RIFCSPLOWO2_01_FULL_47_33b</name>
    <dbReference type="NCBI Taxonomy" id="1802727"/>
    <lineage>
        <taxon>Bacteria</taxon>
        <taxon>Candidatus Yonathiibacteriota</taxon>
    </lineage>
</organism>
<dbReference type="SUPFAM" id="SSF55073">
    <property type="entry name" value="Nucleotide cyclase"/>
    <property type="match status" value="1"/>
</dbReference>
<dbReference type="EMBL" id="MHUW01000007">
    <property type="protein sequence ID" value="OHA84055.1"/>
    <property type="molecule type" value="Genomic_DNA"/>
</dbReference>
<evidence type="ECO:0000313" key="3">
    <source>
        <dbReference type="Proteomes" id="UP000177987"/>
    </source>
</evidence>
<feature type="domain" description="GGDEF" evidence="1">
    <location>
        <begin position="59"/>
        <end position="193"/>
    </location>
</feature>